<evidence type="ECO:0000313" key="3">
    <source>
        <dbReference type="EMBL" id="ARU17433.1"/>
    </source>
</evidence>
<feature type="transmembrane region" description="Helical" evidence="1">
    <location>
        <begin position="43"/>
        <end position="60"/>
    </location>
</feature>
<evidence type="ECO:0000313" key="4">
    <source>
        <dbReference type="Proteomes" id="UP000195807"/>
    </source>
</evidence>
<dbReference type="PANTHER" id="PTHR34473:SF3">
    <property type="entry name" value="TRANSMEMBRANE PROTEIN-RELATED"/>
    <property type="match status" value="1"/>
</dbReference>
<dbReference type="OrthoDB" id="1750577at2"/>
<keyword evidence="4" id="KW-1185">Reference proteome</keyword>
<reference evidence="3 4" key="1">
    <citation type="submission" date="2017-01" db="EMBL/GenBank/DDBJ databases">
        <title>Complete genome sequence of esterase-producing bacterium Croceicoccus marinus E4A9.</title>
        <authorList>
            <person name="Wu Y.-H."/>
            <person name="Cheng H."/>
            <person name="Xu L."/>
            <person name="Huo Y.-Y."/>
            <person name="Wang C.-S."/>
            <person name="Xu X.-W."/>
        </authorList>
    </citation>
    <scope>NUCLEOTIDE SEQUENCE [LARGE SCALE GENOMIC DNA]</scope>
    <source>
        <strain evidence="3 4">E4A9</strain>
    </source>
</reference>
<evidence type="ECO:0000256" key="1">
    <source>
        <dbReference type="SAM" id="Phobius"/>
    </source>
</evidence>
<dbReference type="Proteomes" id="UP000195807">
    <property type="component" value="Chromosome"/>
</dbReference>
<accession>A0A1Z1FFD5</accession>
<keyword evidence="1" id="KW-0812">Transmembrane</keyword>
<dbReference type="EMBL" id="CP019602">
    <property type="protein sequence ID" value="ARU17433.1"/>
    <property type="molecule type" value="Genomic_DNA"/>
</dbReference>
<name>A0A1Z1FFD5_9SPHN</name>
<dbReference type="PANTHER" id="PTHR34473">
    <property type="entry name" value="UPF0699 TRANSMEMBRANE PROTEIN YDBS"/>
    <property type="match status" value="1"/>
</dbReference>
<keyword evidence="1" id="KW-0472">Membrane</keyword>
<dbReference type="KEGG" id="cman:A9D14_10385"/>
<protein>
    <recommendedName>
        <fullName evidence="2">YdbS-like PH domain-containing protein</fullName>
    </recommendedName>
</protein>
<dbReference type="AlphaFoldDB" id="A0A1Z1FFD5"/>
<proteinExistence type="predicted"/>
<gene>
    <name evidence="3" type="ORF">A9D14_10385</name>
</gene>
<dbReference type="InterPro" id="IPR005182">
    <property type="entry name" value="YdbS-like_PH"/>
</dbReference>
<sequence length="155" mass="17064">MTDELTPLHPAHRTALMIEGAFVAVPLLVAGIVFEIIGVLPTGVLIVPAVLVALWALGWAPRRRYRHKGFTLGKDRLRVVKGWLFHRDTVVPFGRVQHIDVIRGPVERMLGLSTLVLHTAGSHNSSVSLPGLMDSDAQAMREMIRGHITRETDLG</sequence>
<feature type="domain" description="YdbS-like PH" evidence="2">
    <location>
        <begin position="65"/>
        <end position="142"/>
    </location>
</feature>
<organism evidence="3 4">
    <name type="scientific">Croceicoccus marinus</name>
    <dbReference type="NCBI Taxonomy" id="450378"/>
    <lineage>
        <taxon>Bacteria</taxon>
        <taxon>Pseudomonadati</taxon>
        <taxon>Pseudomonadota</taxon>
        <taxon>Alphaproteobacteria</taxon>
        <taxon>Sphingomonadales</taxon>
        <taxon>Erythrobacteraceae</taxon>
        <taxon>Croceicoccus</taxon>
    </lineage>
</organism>
<dbReference type="RefSeq" id="WP_066848879.1">
    <property type="nucleotide sequence ID" value="NZ_CP019602.1"/>
</dbReference>
<evidence type="ECO:0000259" key="2">
    <source>
        <dbReference type="Pfam" id="PF03703"/>
    </source>
</evidence>
<dbReference type="STRING" id="450378.GCA_001661675_02093"/>
<feature type="transmembrane region" description="Helical" evidence="1">
    <location>
        <begin position="16"/>
        <end position="37"/>
    </location>
</feature>
<dbReference type="Pfam" id="PF03703">
    <property type="entry name" value="bPH_2"/>
    <property type="match status" value="1"/>
</dbReference>
<keyword evidence="1" id="KW-1133">Transmembrane helix</keyword>